<protein>
    <submittedName>
        <fullName evidence="1">Uncharacterized protein</fullName>
    </submittedName>
</protein>
<gene>
    <name evidence="1" type="ORF">K488DRAFT_82398</name>
</gene>
<comment type="caution">
    <text evidence="1">The sequence shown here is derived from an EMBL/GenBank/DDBJ whole genome shotgun (WGS) entry which is preliminary data.</text>
</comment>
<sequence>MATKNRLDISLTESVVFLRGVDFSGRPHVRDSAPPAILRGLLTLELVKPTRITSIEVELQGKASTTLPDPSVGTRRAEVIEEHKIYSATQTFFRASDPAPAARRALSVDPGLHLYRDDVDTHERDPAPEYESVQTPSYLDALNERGRARERRRQSADFSIHQTDFVLHAHEHEHSYPSPPLTFPNRDSDASVSAHAHTSVYTPERTPPVSPASFTPIVGAAPHDTFALPPTNLEYEARSVSASPNHSRTPSRPPSRTPSRARSRTRPGGILTASVSGLSSHSSHSHSRDNSVLLDDEQPPPLSRSQSGSDSLHAHASSPLAWSHGHAQGHASSSHGHAQPSSPVAGREASESRGRSTRFSFAAVSSSILDAVKERVRSSSPAVVERGRAKEKSPIHTRENGGTEEWGARPRRQGEEEAEEGGHHKEFGNGWKEFKKGTYTFPISFSIPSHLPPTFSCTYGTVSWRLKAHVHRPGVLTVKMSATTDVTVVATPADDDTEDSENIVVERLWDNQLQYLFTVAGRMFSIGGVVPIDMTFLPMAKMKVIRLSAHVEERVEYFIHHGRVSRSEAAQLVTLLDLRHDKNQPILPLDPSLLSTTPLRRLIPAADDDSSATQLMGLGPWVLSAEVRLPTTLHPSNRNKRANMVVTHSLKIVMRVERGDDLHVDAKTGKRKQFEIVVHAPVHLLSPLADMKYTALPRYCERGRARVPQGTAESAAAAAAATGPLAGRHERYERLITGQESEVGEAPPAYTPKLDALDELEAS</sequence>
<reference evidence="1" key="2">
    <citation type="journal article" date="2022" name="New Phytol.">
        <title>Evolutionary transition to the ectomycorrhizal habit in the genomes of a hyperdiverse lineage of mushroom-forming fungi.</title>
        <authorList>
            <person name="Looney B."/>
            <person name="Miyauchi S."/>
            <person name="Morin E."/>
            <person name="Drula E."/>
            <person name="Courty P.E."/>
            <person name="Kohler A."/>
            <person name="Kuo A."/>
            <person name="LaButti K."/>
            <person name="Pangilinan J."/>
            <person name="Lipzen A."/>
            <person name="Riley R."/>
            <person name="Andreopoulos W."/>
            <person name="He G."/>
            <person name="Johnson J."/>
            <person name="Nolan M."/>
            <person name="Tritt A."/>
            <person name="Barry K.W."/>
            <person name="Grigoriev I.V."/>
            <person name="Nagy L.G."/>
            <person name="Hibbett D."/>
            <person name="Henrissat B."/>
            <person name="Matheny P.B."/>
            <person name="Labbe J."/>
            <person name="Martin F.M."/>
        </authorList>
    </citation>
    <scope>NUCLEOTIDE SEQUENCE</scope>
    <source>
        <strain evidence="1">EC-137</strain>
    </source>
</reference>
<dbReference type="Proteomes" id="UP000814128">
    <property type="component" value="Unassembled WGS sequence"/>
</dbReference>
<evidence type="ECO:0000313" key="2">
    <source>
        <dbReference type="Proteomes" id="UP000814128"/>
    </source>
</evidence>
<organism evidence="1 2">
    <name type="scientific">Vararia minispora EC-137</name>
    <dbReference type="NCBI Taxonomy" id="1314806"/>
    <lineage>
        <taxon>Eukaryota</taxon>
        <taxon>Fungi</taxon>
        <taxon>Dikarya</taxon>
        <taxon>Basidiomycota</taxon>
        <taxon>Agaricomycotina</taxon>
        <taxon>Agaricomycetes</taxon>
        <taxon>Russulales</taxon>
        <taxon>Lachnocladiaceae</taxon>
        <taxon>Vararia</taxon>
    </lineage>
</organism>
<reference evidence="1" key="1">
    <citation type="submission" date="2021-02" db="EMBL/GenBank/DDBJ databases">
        <authorList>
            <consortium name="DOE Joint Genome Institute"/>
            <person name="Ahrendt S."/>
            <person name="Looney B.P."/>
            <person name="Miyauchi S."/>
            <person name="Morin E."/>
            <person name="Drula E."/>
            <person name="Courty P.E."/>
            <person name="Chicoki N."/>
            <person name="Fauchery L."/>
            <person name="Kohler A."/>
            <person name="Kuo A."/>
            <person name="Labutti K."/>
            <person name="Pangilinan J."/>
            <person name="Lipzen A."/>
            <person name="Riley R."/>
            <person name="Andreopoulos W."/>
            <person name="He G."/>
            <person name="Johnson J."/>
            <person name="Barry K.W."/>
            <person name="Grigoriev I.V."/>
            <person name="Nagy L."/>
            <person name="Hibbett D."/>
            <person name="Henrissat B."/>
            <person name="Matheny P.B."/>
            <person name="Labbe J."/>
            <person name="Martin F."/>
        </authorList>
    </citation>
    <scope>NUCLEOTIDE SEQUENCE</scope>
    <source>
        <strain evidence="1">EC-137</strain>
    </source>
</reference>
<evidence type="ECO:0000313" key="1">
    <source>
        <dbReference type="EMBL" id="KAI0036132.1"/>
    </source>
</evidence>
<proteinExistence type="predicted"/>
<dbReference type="EMBL" id="MU273475">
    <property type="protein sequence ID" value="KAI0036132.1"/>
    <property type="molecule type" value="Genomic_DNA"/>
</dbReference>
<accession>A0ACB8QWU8</accession>
<name>A0ACB8QWU8_9AGAM</name>
<keyword evidence="2" id="KW-1185">Reference proteome</keyword>